<keyword evidence="1" id="KW-1133">Transmembrane helix</keyword>
<dbReference type="OrthoDB" id="6085330at2759"/>
<evidence type="ECO:0000313" key="2">
    <source>
        <dbReference type="EMBL" id="CAG5128407.1"/>
    </source>
</evidence>
<keyword evidence="1" id="KW-0472">Membrane</keyword>
<reference evidence="2" key="1">
    <citation type="submission" date="2021-04" db="EMBL/GenBank/DDBJ databases">
        <authorList>
            <consortium name="Molecular Ecology Group"/>
        </authorList>
    </citation>
    <scope>NUCLEOTIDE SEQUENCE</scope>
</reference>
<accession>A0A8S3ZG64</accession>
<evidence type="ECO:0000256" key="1">
    <source>
        <dbReference type="SAM" id="Phobius"/>
    </source>
</evidence>
<protein>
    <submittedName>
        <fullName evidence="2">Uncharacterized protein</fullName>
    </submittedName>
</protein>
<name>A0A8S3ZG64_9EUPU</name>
<feature type="transmembrane region" description="Helical" evidence="1">
    <location>
        <begin position="40"/>
        <end position="63"/>
    </location>
</feature>
<dbReference type="Proteomes" id="UP000678393">
    <property type="component" value="Unassembled WGS sequence"/>
</dbReference>
<keyword evidence="3" id="KW-1185">Reference proteome</keyword>
<gene>
    <name evidence="2" type="ORF">CUNI_LOCUS13965</name>
</gene>
<keyword evidence="1" id="KW-0812">Transmembrane</keyword>
<evidence type="ECO:0000313" key="3">
    <source>
        <dbReference type="Proteomes" id="UP000678393"/>
    </source>
</evidence>
<dbReference type="AlphaFoldDB" id="A0A8S3ZG64"/>
<organism evidence="2 3">
    <name type="scientific">Candidula unifasciata</name>
    <dbReference type="NCBI Taxonomy" id="100452"/>
    <lineage>
        <taxon>Eukaryota</taxon>
        <taxon>Metazoa</taxon>
        <taxon>Spiralia</taxon>
        <taxon>Lophotrochozoa</taxon>
        <taxon>Mollusca</taxon>
        <taxon>Gastropoda</taxon>
        <taxon>Heterobranchia</taxon>
        <taxon>Euthyneura</taxon>
        <taxon>Panpulmonata</taxon>
        <taxon>Eupulmonata</taxon>
        <taxon>Stylommatophora</taxon>
        <taxon>Helicina</taxon>
        <taxon>Helicoidea</taxon>
        <taxon>Geomitridae</taxon>
        <taxon>Candidula</taxon>
    </lineage>
</organism>
<sequence>NSLDVNGRLNIRIQQTQDDNITWVGYIEDPRRAGDDDIGALYYVVAVILIYGLSIVMMIASHIRKNKQDNQLRTYLKEMAKLRKNDRREKVLSKINDISRSHLQHEAKQKLQQKVKDAAPESEANTEAFQPLMTKETTEDTADVSLQPYCCISAESHSPSSSECQNSDHRGINRSLSHLEGTRRKSSDFQLAGTQDCKTLRLQEKRSTNFSDHKSVISPVERRRASINDFHLSPLYGRQRSLTDHELQHHRFTKPRYSLPIDPKIHQIKTHNMKHTNQRGERKPSLPTSFHVVNEDAVL</sequence>
<comment type="caution">
    <text evidence="2">The sequence shown here is derived from an EMBL/GenBank/DDBJ whole genome shotgun (WGS) entry which is preliminary data.</text>
</comment>
<dbReference type="EMBL" id="CAJHNH020003053">
    <property type="protein sequence ID" value="CAG5128407.1"/>
    <property type="molecule type" value="Genomic_DNA"/>
</dbReference>
<proteinExistence type="predicted"/>
<feature type="non-terminal residue" evidence="2">
    <location>
        <position position="299"/>
    </location>
</feature>